<comment type="caution">
    <text evidence="3">The sequence shown here is derived from an EMBL/GenBank/DDBJ whole genome shotgun (WGS) entry which is preliminary data.</text>
</comment>
<name>A0A167UEK9_CORFA</name>
<dbReference type="EMBL" id="AZHB01000013">
    <property type="protein sequence ID" value="OAA61507.1"/>
    <property type="molecule type" value="Genomic_DNA"/>
</dbReference>
<organism evidence="3 4">
    <name type="scientific">Cordyceps fumosorosea (strain ARSEF 2679)</name>
    <name type="common">Isaria fumosorosea</name>
    <dbReference type="NCBI Taxonomy" id="1081104"/>
    <lineage>
        <taxon>Eukaryota</taxon>
        <taxon>Fungi</taxon>
        <taxon>Dikarya</taxon>
        <taxon>Ascomycota</taxon>
        <taxon>Pezizomycotina</taxon>
        <taxon>Sordariomycetes</taxon>
        <taxon>Hypocreomycetidae</taxon>
        <taxon>Hypocreales</taxon>
        <taxon>Cordycipitaceae</taxon>
        <taxon>Cordyceps</taxon>
    </lineage>
</organism>
<dbReference type="RefSeq" id="XP_018703762.1">
    <property type="nucleotide sequence ID" value="XM_018849191.1"/>
</dbReference>
<dbReference type="Proteomes" id="UP000076744">
    <property type="component" value="Unassembled WGS sequence"/>
</dbReference>
<keyword evidence="4" id="KW-1185">Reference proteome</keyword>
<feature type="compositionally biased region" description="Basic and acidic residues" evidence="1">
    <location>
        <begin position="40"/>
        <end position="50"/>
    </location>
</feature>
<evidence type="ECO:0000259" key="2">
    <source>
        <dbReference type="Pfam" id="PF20150"/>
    </source>
</evidence>
<dbReference type="AlphaFoldDB" id="A0A167UEK9"/>
<sequence>MVFELARLPPEVRQLVWEATLPGPRIFHVSELAAPPTSDNSDKDDKDDRPTTLLDFHIRHPPPASHGICRESRAITLLRGFFFSSSAAGPWFNPRRDMLYLDRNMRHRLNTTRTPVPGLDRVLHVGLEWRAWFRDVPRPPSSSGISSHDGEGASGRRWRAAMAPLLLRHCRGRGRRTGAGCRRAGDGASADRWRERAGGVARHTEADAGGGRGSAAGGRRER</sequence>
<dbReference type="GeneID" id="30021878"/>
<evidence type="ECO:0000256" key="1">
    <source>
        <dbReference type="SAM" id="MobiDB-lite"/>
    </source>
</evidence>
<reference evidence="3 4" key="1">
    <citation type="journal article" date="2016" name="Genome Biol. Evol.">
        <title>Divergent and convergent evolution of fungal pathogenicity.</title>
        <authorList>
            <person name="Shang Y."/>
            <person name="Xiao G."/>
            <person name="Zheng P."/>
            <person name="Cen K."/>
            <person name="Zhan S."/>
            <person name="Wang C."/>
        </authorList>
    </citation>
    <scope>NUCLEOTIDE SEQUENCE [LARGE SCALE GENOMIC DNA]</scope>
    <source>
        <strain evidence="3 4">ARSEF 2679</strain>
    </source>
</reference>
<feature type="domain" description="2EXR" evidence="2">
    <location>
        <begin position="7"/>
        <end position="99"/>
    </location>
</feature>
<dbReference type="PANTHER" id="PTHR35910:SF6">
    <property type="entry name" value="2EXR DOMAIN-CONTAINING PROTEIN"/>
    <property type="match status" value="1"/>
</dbReference>
<gene>
    <name evidence="3" type="ORF">ISF_05586</name>
</gene>
<dbReference type="OrthoDB" id="3561261at2759"/>
<dbReference type="InterPro" id="IPR045518">
    <property type="entry name" value="2EXR"/>
</dbReference>
<accession>A0A167UEK9</accession>
<feature type="region of interest" description="Disordered" evidence="1">
    <location>
        <begin position="175"/>
        <end position="222"/>
    </location>
</feature>
<feature type="region of interest" description="Disordered" evidence="1">
    <location>
        <begin position="30"/>
        <end position="52"/>
    </location>
</feature>
<evidence type="ECO:0000313" key="3">
    <source>
        <dbReference type="EMBL" id="OAA61507.1"/>
    </source>
</evidence>
<feature type="compositionally biased region" description="Basic and acidic residues" evidence="1">
    <location>
        <begin position="183"/>
        <end position="206"/>
    </location>
</feature>
<proteinExistence type="predicted"/>
<evidence type="ECO:0000313" key="4">
    <source>
        <dbReference type="Proteomes" id="UP000076744"/>
    </source>
</evidence>
<dbReference type="Pfam" id="PF20150">
    <property type="entry name" value="2EXR"/>
    <property type="match status" value="1"/>
</dbReference>
<protein>
    <recommendedName>
        <fullName evidence="2">2EXR domain-containing protein</fullName>
    </recommendedName>
</protein>
<dbReference type="PANTHER" id="PTHR35910">
    <property type="entry name" value="2EXR DOMAIN-CONTAINING PROTEIN"/>
    <property type="match status" value="1"/>
</dbReference>